<dbReference type="Proteomes" id="UP000001203">
    <property type="component" value="Chromosome circular"/>
</dbReference>
<evidence type="ECO:0000256" key="1">
    <source>
        <dbReference type="SAM" id="MobiDB-lite"/>
    </source>
</evidence>
<dbReference type="EMBL" id="CP000806">
    <property type="protein sequence ID" value="ACB53135.1"/>
    <property type="molecule type" value="Genomic_DNA"/>
</dbReference>
<gene>
    <name evidence="2" type="ordered locus">cce_3787</name>
</gene>
<feature type="compositionally biased region" description="Basic and acidic residues" evidence="1">
    <location>
        <begin position="59"/>
        <end position="77"/>
    </location>
</feature>
<dbReference type="KEGG" id="cyt:cce_3787"/>
<dbReference type="AlphaFoldDB" id="B1WNV6"/>
<protein>
    <submittedName>
        <fullName evidence="2">Uncharacterized protein</fullName>
    </submittedName>
</protein>
<feature type="region of interest" description="Disordered" evidence="1">
    <location>
        <begin position="30"/>
        <end position="77"/>
    </location>
</feature>
<keyword evidence="3" id="KW-1185">Reference proteome</keyword>
<organism evidence="2 3">
    <name type="scientific">Crocosphaera subtropica (strain ATCC 51142 / BH68)</name>
    <name type="common">Cyanothece sp. (strain ATCC 51142)</name>
    <dbReference type="NCBI Taxonomy" id="43989"/>
    <lineage>
        <taxon>Bacteria</taxon>
        <taxon>Bacillati</taxon>
        <taxon>Cyanobacteriota</taxon>
        <taxon>Cyanophyceae</taxon>
        <taxon>Oscillatoriophycideae</taxon>
        <taxon>Chroococcales</taxon>
        <taxon>Aphanothecaceae</taxon>
        <taxon>Crocosphaera</taxon>
        <taxon>Crocosphaera subtropica</taxon>
    </lineage>
</organism>
<evidence type="ECO:0000313" key="3">
    <source>
        <dbReference type="Proteomes" id="UP000001203"/>
    </source>
</evidence>
<name>B1WNV6_CROS5</name>
<evidence type="ECO:0000313" key="2">
    <source>
        <dbReference type="EMBL" id="ACB53135.1"/>
    </source>
</evidence>
<accession>B1WNV6</accession>
<dbReference type="RefSeq" id="WP_009545059.1">
    <property type="nucleotide sequence ID" value="NC_010546.1"/>
</dbReference>
<proteinExistence type="predicted"/>
<sequence>MISLGKGKCLVKTNESQAVLQVAIAPSPFELMRDDNRNKKGVYQAPQHRTQNKNNSKTKKADSDLEDKEDKYDYSAF</sequence>
<dbReference type="STRING" id="43989.cce_3787"/>
<reference evidence="2 3" key="1">
    <citation type="journal article" date="2008" name="Proc. Natl. Acad. Sci. U.S.A.">
        <title>The genome of Cyanothece 51142, a unicellular diazotrophic cyanobacterium important in the marine nitrogen cycle.</title>
        <authorList>
            <person name="Welsh E.A."/>
            <person name="Liberton M."/>
            <person name="Stoeckel J."/>
            <person name="Loh T."/>
            <person name="Elvitigala T."/>
            <person name="Wang C."/>
            <person name="Wollam A."/>
            <person name="Fulton R.S."/>
            <person name="Clifton S.W."/>
            <person name="Jacobs J.M."/>
            <person name="Aurora R."/>
            <person name="Ghosh B.K."/>
            <person name="Sherman L.A."/>
            <person name="Smith R.D."/>
            <person name="Wilson R.K."/>
            <person name="Pakrasi H.B."/>
        </authorList>
    </citation>
    <scope>NUCLEOTIDE SEQUENCE [LARGE SCALE GENOMIC DNA]</scope>
    <source>
        <strain evidence="3">ATCC 51142 / BH68</strain>
    </source>
</reference>
<dbReference type="HOGENOM" id="CLU_2632202_0_0_3"/>